<evidence type="ECO:0000256" key="1">
    <source>
        <dbReference type="ARBA" id="ARBA00004241"/>
    </source>
</evidence>
<keyword evidence="5" id="KW-0732">Signal</keyword>
<reference evidence="9 10" key="1">
    <citation type="submission" date="2018-12" db="EMBL/GenBank/DDBJ databases">
        <authorList>
            <consortium name="Pathogen Informatics"/>
        </authorList>
    </citation>
    <scope>NUCLEOTIDE SEQUENCE [LARGE SCALE GENOMIC DNA]</scope>
    <source>
        <strain evidence="9 10">NCTC12871</strain>
    </source>
</reference>
<dbReference type="SUPFAM" id="SSF54523">
    <property type="entry name" value="Pili subunits"/>
    <property type="match status" value="1"/>
</dbReference>
<evidence type="ECO:0000256" key="4">
    <source>
        <dbReference type="ARBA" id="ARBA00022692"/>
    </source>
</evidence>
<dbReference type="AlphaFoldDB" id="A0A448TSA1"/>
<protein>
    <submittedName>
        <fullName evidence="9">YadA domain-containing protein</fullName>
    </submittedName>
</protein>
<name>A0A448TSA1_9PAST</name>
<sequence length="392" mass="41620">MTEEVKNTLKKVDLVSSKAQATADSAERTARSAKITVDKADGVANKAKEIAQTAKEIVTKNAASIQAVKDKIKNQTIKVNGKNVSLEKGLILSGNGEVVIDTSSEKPGAIKVTLNKDFVNKVDATATKLANLEKAQNETKGFRIHGDNGLENALNTELTAEYGVRIGGKKKNGHQNIYVTADSKNNELAISLDANVKVDESITAGDEHGQHTKIAKDGVTVADNAGSTVIAIKSNQERKVIRNGKATIERHNVIAFKEGPHGEGATGEITGIATPTADQITHVANVDYVNRTVSQGMQQVNHRIDNLSNTVSTMNKDLRAGIAGSTAIGFLQRPNSGGKSMISAALGGYRGQHAVALGFARTSEDNGISFKAGISLNTRNDFNYGTSIGYQW</sequence>
<evidence type="ECO:0000256" key="7">
    <source>
        <dbReference type="ARBA" id="ARBA00023237"/>
    </source>
</evidence>
<dbReference type="Proteomes" id="UP000279799">
    <property type="component" value="Chromosome"/>
</dbReference>
<dbReference type="GO" id="GO:0009279">
    <property type="term" value="C:cell outer membrane"/>
    <property type="evidence" value="ECO:0007669"/>
    <property type="project" value="UniProtKB-SubCell"/>
</dbReference>
<keyword evidence="6" id="KW-0472">Membrane</keyword>
<dbReference type="KEGG" id="adp:NCTC12871_00325"/>
<keyword evidence="10" id="KW-1185">Reference proteome</keyword>
<feature type="domain" description="Trimeric autotransporter adhesin YadA-like C-terminal membrane anchor" evidence="8">
    <location>
        <begin position="333"/>
        <end position="392"/>
    </location>
</feature>
<dbReference type="Gene3D" id="3.30.1300.30">
    <property type="entry name" value="GSPII I/J protein-like"/>
    <property type="match status" value="1"/>
</dbReference>
<dbReference type="InterPro" id="IPR045584">
    <property type="entry name" value="Pilin-like"/>
</dbReference>
<evidence type="ECO:0000256" key="3">
    <source>
        <dbReference type="ARBA" id="ARBA00022452"/>
    </source>
</evidence>
<organism evidence="9 10">
    <name type="scientific">Actinobacillus delphinicola</name>
    <dbReference type="NCBI Taxonomy" id="51161"/>
    <lineage>
        <taxon>Bacteria</taxon>
        <taxon>Pseudomonadati</taxon>
        <taxon>Pseudomonadota</taxon>
        <taxon>Gammaproteobacteria</taxon>
        <taxon>Pasteurellales</taxon>
        <taxon>Pasteurellaceae</taxon>
        <taxon>Actinobacillus</taxon>
    </lineage>
</organism>
<evidence type="ECO:0000256" key="2">
    <source>
        <dbReference type="ARBA" id="ARBA00004442"/>
    </source>
</evidence>
<keyword evidence="7" id="KW-0998">Cell outer membrane</keyword>
<dbReference type="InterPro" id="IPR005594">
    <property type="entry name" value="YadA_C"/>
</dbReference>
<keyword evidence="3" id="KW-1134">Transmembrane beta strand</keyword>
<proteinExistence type="predicted"/>
<dbReference type="Pfam" id="PF03895">
    <property type="entry name" value="YadA_anchor"/>
    <property type="match status" value="1"/>
</dbReference>
<keyword evidence="4" id="KW-0812">Transmembrane</keyword>
<evidence type="ECO:0000313" key="9">
    <source>
        <dbReference type="EMBL" id="VEJ08907.1"/>
    </source>
</evidence>
<comment type="subcellular location">
    <subcellularLocation>
        <location evidence="2">Cell outer membrane</location>
    </subcellularLocation>
    <subcellularLocation>
        <location evidence="1">Cell surface</location>
    </subcellularLocation>
</comment>
<dbReference type="GO" id="GO:0009986">
    <property type="term" value="C:cell surface"/>
    <property type="evidence" value="ECO:0007669"/>
    <property type="project" value="UniProtKB-SubCell"/>
</dbReference>
<accession>A0A448TSA1</accession>
<evidence type="ECO:0000256" key="6">
    <source>
        <dbReference type="ARBA" id="ARBA00023136"/>
    </source>
</evidence>
<evidence type="ECO:0000313" key="10">
    <source>
        <dbReference type="Proteomes" id="UP000279799"/>
    </source>
</evidence>
<evidence type="ECO:0000259" key="8">
    <source>
        <dbReference type="Pfam" id="PF03895"/>
    </source>
</evidence>
<dbReference type="EMBL" id="LR134510">
    <property type="protein sequence ID" value="VEJ08907.1"/>
    <property type="molecule type" value="Genomic_DNA"/>
</dbReference>
<evidence type="ECO:0000256" key="5">
    <source>
        <dbReference type="ARBA" id="ARBA00022729"/>
    </source>
</evidence>
<dbReference type="RefSeq" id="WP_197721291.1">
    <property type="nucleotide sequence ID" value="NZ_LR134510.1"/>
</dbReference>
<gene>
    <name evidence="9" type="primary">yadA_1</name>
    <name evidence="9" type="ORF">NCTC12871_00325</name>
</gene>